<dbReference type="AlphaFoldDB" id="A0A0G4F2G5"/>
<keyword evidence="1" id="KW-0175">Coiled coil</keyword>
<reference evidence="3" key="1">
    <citation type="submission" date="2014-11" db="EMBL/GenBank/DDBJ databases">
        <authorList>
            <person name="Otto D Thomas"/>
            <person name="Naeem Raeece"/>
        </authorList>
    </citation>
    <scope>NUCLEOTIDE SEQUENCE</scope>
</reference>
<accession>A0A0G4F2G5</accession>
<dbReference type="Gene3D" id="3.30.1370.110">
    <property type="match status" value="1"/>
</dbReference>
<evidence type="ECO:0000256" key="2">
    <source>
        <dbReference type="SAM" id="MobiDB-lite"/>
    </source>
</evidence>
<protein>
    <recommendedName>
        <fullName evidence="4">Smr domain-containing protein</fullName>
    </recommendedName>
</protein>
<evidence type="ECO:0000256" key="1">
    <source>
        <dbReference type="SAM" id="Coils"/>
    </source>
</evidence>
<feature type="compositionally biased region" description="Basic residues" evidence="2">
    <location>
        <begin position="1"/>
        <end position="10"/>
    </location>
</feature>
<feature type="region of interest" description="Disordered" evidence="2">
    <location>
        <begin position="1"/>
        <end position="27"/>
    </location>
</feature>
<name>A0A0G4F2G5_9ALVE</name>
<dbReference type="InterPro" id="IPR036063">
    <property type="entry name" value="Smr_dom_sf"/>
</dbReference>
<evidence type="ECO:0008006" key="4">
    <source>
        <dbReference type="Google" id="ProtNLM"/>
    </source>
</evidence>
<feature type="region of interest" description="Disordered" evidence="2">
    <location>
        <begin position="137"/>
        <end position="156"/>
    </location>
</feature>
<feature type="compositionally biased region" description="Low complexity" evidence="2">
    <location>
        <begin position="137"/>
        <end position="150"/>
    </location>
</feature>
<organism evidence="3">
    <name type="scientific">Chromera velia CCMP2878</name>
    <dbReference type="NCBI Taxonomy" id="1169474"/>
    <lineage>
        <taxon>Eukaryota</taxon>
        <taxon>Sar</taxon>
        <taxon>Alveolata</taxon>
        <taxon>Colpodellida</taxon>
        <taxon>Chromeraceae</taxon>
        <taxon>Chromera</taxon>
    </lineage>
</organism>
<evidence type="ECO:0000313" key="3">
    <source>
        <dbReference type="EMBL" id="CEM05824.1"/>
    </source>
</evidence>
<gene>
    <name evidence="3" type="ORF">Cvel_14736</name>
</gene>
<sequence>MRSIQKHRNFPSRIIRENHSGSNSEVEKDLHGYSCGLARETMKEAFSVPVEVVVHSEESKAKMEEMFFTFVIGRGRHSNSKFSCDLQKATADGLRDAGLEENRHADKHCRGSFKLIDSKDAALKAVKVYPHMNVTLSSGTNSSSTASGDSASKDATEDEIAAIQSMSEKADKLSLLGLVHGMQDLHRIRQEISEDQKQMYKFDLNNAAKTFIQRMGAIFQSGEPIGPEDLAVCEDYLEYESSREDPKPFFEQWNEALPKLPRRQDGPLLAKLRRGLKKEADELSKLEALSAKSARGGYTFPSAAALVQHEKALEAAKVRTADAKQKLADALMWKEETEGT</sequence>
<proteinExistence type="predicted"/>
<dbReference type="EMBL" id="CDMZ01000067">
    <property type="protein sequence ID" value="CEM05824.1"/>
    <property type="molecule type" value="Genomic_DNA"/>
</dbReference>
<feature type="coiled-coil region" evidence="1">
    <location>
        <begin position="269"/>
        <end position="326"/>
    </location>
</feature>
<dbReference type="VEuPathDB" id="CryptoDB:Cvel_14736"/>
<feature type="compositionally biased region" description="Basic and acidic residues" evidence="2">
    <location>
        <begin position="14"/>
        <end position="27"/>
    </location>
</feature>